<dbReference type="Pfam" id="PF05037">
    <property type="entry name" value="DUF669"/>
    <property type="match status" value="1"/>
</dbReference>
<proteinExistence type="predicted"/>
<accession>V7HWS8</accession>
<organism evidence="2 3">
    <name type="scientific">Ligilactobacillus equi DPC 6820</name>
    <dbReference type="NCBI Taxonomy" id="1392007"/>
    <lineage>
        <taxon>Bacteria</taxon>
        <taxon>Bacillati</taxon>
        <taxon>Bacillota</taxon>
        <taxon>Bacilli</taxon>
        <taxon>Lactobacillales</taxon>
        <taxon>Lactobacillaceae</taxon>
        <taxon>Ligilactobacillus</taxon>
    </lineage>
</organism>
<evidence type="ECO:0000313" key="3">
    <source>
        <dbReference type="Proteomes" id="UP000018559"/>
    </source>
</evidence>
<keyword evidence="3" id="KW-1185">Reference proteome</keyword>
<feature type="compositionally biased region" description="Polar residues" evidence="1">
    <location>
        <begin position="150"/>
        <end position="200"/>
    </location>
</feature>
<evidence type="ECO:0000313" key="2">
    <source>
        <dbReference type="EMBL" id="ETA73481.1"/>
    </source>
</evidence>
<dbReference type="RefSeq" id="WP_023860328.1">
    <property type="nucleotide sequence ID" value="NZ_AWWH01000183.1"/>
</dbReference>
<evidence type="ECO:0000256" key="1">
    <source>
        <dbReference type="SAM" id="MobiDB-lite"/>
    </source>
</evidence>
<gene>
    <name evidence="2" type="ORF">LEQ_1853</name>
</gene>
<protein>
    <recommendedName>
        <fullName evidence="4">DUF669 domain-containing protein</fullName>
    </recommendedName>
</protein>
<dbReference type="InterPro" id="IPR007731">
    <property type="entry name" value="DUF669"/>
</dbReference>
<reference evidence="2 3" key="1">
    <citation type="journal article" date="2014" name="Genome Announc.">
        <title>The Genome of the Predominant Equine Lactobacillus Species, Lactobacillus equi, Is Reflective of Its Lifestyle Adaptations to an Herbivorous Host.</title>
        <authorList>
            <person name="O'Donnell M.M."/>
            <person name="Harris H.M."/>
            <person name="O'Toole P.W."/>
            <person name="Ross R.P."/>
        </authorList>
    </citation>
    <scope>NUCLEOTIDE SEQUENCE [LARGE SCALE GENOMIC DNA]</scope>
    <source>
        <strain evidence="2 3">DPC 6820</strain>
    </source>
</reference>
<comment type="caution">
    <text evidence="2">The sequence shown here is derived from an EMBL/GenBank/DDBJ whole genome shotgun (WGS) entry which is preliminary data.</text>
</comment>
<evidence type="ECO:0008006" key="4">
    <source>
        <dbReference type="Google" id="ProtNLM"/>
    </source>
</evidence>
<name>V7HWS8_9LACO</name>
<dbReference type="EMBL" id="AWWH01000183">
    <property type="protein sequence ID" value="ETA73481.1"/>
    <property type="molecule type" value="Genomic_DNA"/>
</dbReference>
<dbReference type="PATRIC" id="fig|1392007.3.peg.1719"/>
<dbReference type="AlphaFoldDB" id="V7HWS8"/>
<dbReference type="Proteomes" id="UP000018559">
    <property type="component" value="Unassembled WGS sequence"/>
</dbReference>
<feature type="region of interest" description="Disordered" evidence="1">
    <location>
        <begin position="137"/>
        <end position="217"/>
    </location>
</feature>
<sequence>MLFKVDSTNTFGEFVAVEEAGSYNVRISNAELKTSHAGNSMLVVDYEVTDGKYQGGTIRFDHIVWSDYNEEALNLSIKRFNTLLVATGVEDGTEINSLDSMARGLVGRELGIAVDWDTEPNNKGRYNLRVKARFAKMASGSKPNGKREPNQSPTNSATAMVNGFNQSRQQQAPTQNGWGSPNQGASTNQSFNQTPTNSATRMGKGEQVDIQDDDLPF</sequence>